<feature type="region of interest" description="Disordered" evidence="1">
    <location>
        <begin position="332"/>
        <end position="358"/>
    </location>
</feature>
<dbReference type="PANTHER" id="PTHR16861:SF9">
    <property type="entry name" value="CELL WALL INTEGRITY AND STRESS RESPONSE COMPONENT 1"/>
    <property type="match status" value="1"/>
</dbReference>
<evidence type="ECO:0000313" key="5">
    <source>
        <dbReference type="EMBL" id="EGR45479.1"/>
    </source>
</evidence>
<dbReference type="PROSITE" id="PS51212">
    <property type="entry name" value="WSC"/>
    <property type="match status" value="1"/>
</dbReference>
<feature type="compositionally biased region" description="Low complexity" evidence="1">
    <location>
        <begin position="104"/>
        <end position="176"/>
    </location>
</feature>
<keyword evidence="2" id="KW-1133">Transmembrane helix</keyword>
<proteinExistence type="predicted"/>
<evidence type="ECO:0000259" key="4">
    <source>
        <dbReference type="PROSITE" id="PS51212"/>
    </source>
</evidence>
<gene>
    <name evidence="5" type="ORF">TRIREDRAFT_123636</name>
</gene>
<dbReference type="AlphaFoldDB" id="G0RTR5"/>
<feature type="signal peptide" evidence="3">
    <location>
        <begin position="1"/>
        <end position="27"/>
    </location>
</feature>
<dbReference type="KEGG" id="tre:TRIREDRAFT_123636"/>
<sequence length="358" mass="36813">MLVFRTAALQQGYAIFLLLAFSTLISAITVDVCSSFNTAETPLNKNYAFAITQQNSCWCSNYYPDKASTVSIKECNVPCPAWPDEYCGGRGLYGYLALNEVAPSGTKTAPASTSTPTESTASTSASTSSTSMATSTSAWSSSSSSSSTSSSTSETSTTSTSSSSSSTSDSTTFSTSTPPPSSTPTTTPTDGSGGSGSRSTGSTPSQTADPSKDESGGSAGGGSKKSGLGTGAIAGIAVGVVLGVLALAGALLFLFLRRRRQGKDEYQNDPSVRGSSSGMVGVIPGDLTGNSGSPASPVSVANRNSTIQIDPRMDPFKQGLYIRGSHESLNTLRDDHDYSRRIQPPKVLRAVNPDPEEP</sequence>
<evidence type="ECO:0000256" key="3">
    <source>
        <dbReference type="SAM" id="SignalP"/>
    </source>
</evidence>
<dbReference type="HOGENOM" id="CLU_024893_2_0_1"/>
<keyword evidence="6" id="KW-1185">Reference proteome</keyword>
<dbReference type="OrthoDB" id="2537459at2759"/>
<keyword evidence="3" id="KW-0732">Signal</keyword>
<dbReference type="EMBL" id="GL985079">
    <property type="protein sequence ID" value="EGR45479.1"/>
    <property type="molecule type" value="Genomic_DNA"/>
</dbReference>
<keyword evidence="2" id="KW-0472">Membrane</keyword>
<evidence type="ECO:0000256" key="1">
    <source>
        <dbReference type="SAM" id="MobiDB-lite"/>
    </source>
</evidence>
<dbReference type="InterPro" id="IPR002889">
    <property type="entry name" value="WSC_carb-bd"/>
</dbReference>
<reference evidence="5 6" key="1">
    <citation type="journal article" date="2008" name="Nat. Biotechnol.">
        <title>Genome sequencing and analysis of the biomass-degrading fungus Trichoderma reesei (syn. Hypocrea jecorina).</title>
        <authorList>
            <person name="Martinez D."/>
            <person name="Berka R.M."/>
            <person name="Henrissat B."/>
            <person name="Saloheimo M."/>
            <person name="Arvas M."/>
            <person name="Baker S.E."/>
            <person name="Chapman J."/>
            <person name="Chertkov O."/>
            <person name="Coutinho P.M."/>
            <person name="Cullen D."/>
            <person name="Danchin E.G."/>
            <person name="Grigoriev I.V."/>
            <person name="Harris P."/>
            <person name="Jackson M."/>
            <person name="Kubicek C.P."/>
            <person name="Han C.S."/>
            <person name="Ho I."/>
            <person name="Larrondo L.F."/>
            <person name="de Leon A.L."/>
            <person name="Magnuson J.K."/>
            <person name="Merino S."/>
            <person name="Misra M."/>
            <person name="Nelson B."/>
            <person name="Putnam N."/>
            <person name="Robbertse B."/>
            <person name="Salamov A.A."/>
            <person name="Schmoll M."/>
            <person name="Terry A."/>
            <person name="Thayer N."/>
            <person name="Westerholm-Parvinen A."/>
            <person name="Schoch C.L."/>
            <person name="Yao J."/>
            <person name="Barabote R."/>
            <person name="Nelson M.A."/>
            <person name="Detter C."/>
            <person name="Bruce D."/>
            <person name="Kuske C.R."/>
            <person name="Xie G."/>
            <person name="Richardson P."/>
            <person name="Rokhsar D.S."/>
            <person name="Lucas S.M."/>
            <person name="Rubin E.M."/>
            <person name="Dunn-Coleman N."/>
            <person name="Ward M."/>
            <person name="Brettin T.S."/>
        </authorList>
    </citation>
    <scope>NUCLEOTIDE SEQUENCE [LARGE SCALE GENOMIC DNA]</scope>
    <source>
        <strain evidence="5 6">QM6a</strain>
    </source>
</reference>
<dbReference type="Pfam" id="PF01822">
    <property type="entry name" value="WSC"/>
    <property type="match status" value="1"/>
</dbReference>
<feature type="region of interest" description="Disordered" evidence="1">
    <location>
        <begin position="104"/>
        <end position="224"/>
    </location>
</feature>
<keyword evidence="2" id="KW-0812">Transmembrane</keyword>
<evidence type="ECO:0000256" key="2">
    <source>
        <dbReference type="SAM" id="Phobius"/>
    </source>
</evidence>
<dbReference type="eggNOG" id="ENOG502S63H">
    <property type="taxonomic scope" value="Eukaryota"/>
</dbReference>
<feature type="domain" description="WSC" evidence="4">
    <location>
        <begin position="1"/>
        <end position="99"/>
    </location>
</feature>
<feature type="transmembrane region" description="Helical" evidence="2">
    <location>
        <begin position="232"/>
        <end position="256"/>
    </location>
</feature>
<evidence type="ECO:0000313" key="6">
    <source>
        <dbReference type="Proteomes" id="UP000008984"/>
    </source>
</evidence>
<organism evidence="6">
    <name type="scientific">Hypocrea jecorina (strain QM6a)</name>
    <name type="common">Trichoderma reesei</name>
    <dbReference type="NCBI Taxonomy" id="431241"/>
    <lineage>
        <taxon>Eukaryota</taxon>
        <taxon>Fungi</taxon>
        <taxon>Dikarya</taxon>
        <taxon>Ascomycota</taxon>
        <taxon>Pezizomycotina</taxon>
        <taxon>Sordariomycetes</taxon>
        <taxon>Hypocreomycetidae</taxon>
        <taxon>Hypocreales</taxon>
        <taxon>Hypocreaceae</taxon>
        <taxon>Trichoderma</taxon>
    </lineage>
</organism>
<accession>G0RTR5</accession>
<dbReference type="RefSeq" id="XP_006968666.1">
    <property type="nucleotide sequence ID" value="XM_006968604.1"/>
</dbReference>
<dbReference type="PANTHER" id="PTHR16861">
    <property type="entry name" value="GLYCOPROTEIN 38"/>
    <property type="match status" value="1"/>
</dbReference>
<dbReference type="GeneID" id="18483688"/>
<dbReference type="VEuPathDB" id="FungiDB:TRIREDRAFT_123636"/>
<dbReference type="Proteomes" id="UP000008984">
    <property type="component" value="Unassembled WGS sequence"/>
</dbReference>
<feature type="chain" id="PRO_5003408470" evidence="3">
    <location>
        <begin position="28"/>
        <end position="358"/>
    </location>
</feature>
<protein>
    <submittedName>
        <fullName evidence="5">Predicted protein</fullName>
    </submittedName>
</protein>
<name>G0RTR5_HYPJQ</name>